<dbReference type="EMBL" id="JAVREX010000007">
    <property type="protein sequence ID" value="MDT0429619.1"/>
    <property type="molecule type" value="Genomic_DNA"/>
</dbReference>
<dbReference type="Proteomes" id="UP001183777">
    <property type="component" value="Unassembled WGS sequence"/>
</dbReference>
<feature type="compositionally biased region" description="Polar residues" evidence="1">
    <location>
        <begin position="78"/>
        <end position="87"/>
    </location>
</feature>
<feature type="compositionally biased region" description="Low complexity" evidence="1">
    <location>
        <begin position="62"/>
        <end position="76"/>
    </location>
</feature>
<keyword evidence="4" id="KW-1185">Reference proteome</keyword>
<evidence type="ECO:0000256" key="2">
    <source>
        <dbReference type="SAM" id="Phobius"/>
    </source>
</evidence>
<reference evidence="4" key="1">
    <citation type="submission" date="2023-07" db="EMBL/GenBank/DDBJ databases">
        <title>30 novel species of actinomycetes from the DSMZ collection.</title>
        <authorList>
            <person name="Nouioui I."/>
        </authorList>
    </citation>
    <scope>NUCLEOTIDE SEQUENCE [LARGE SCALE GENOMIC DNA]</scope>
    <source>
        <strain evidence="4">DSM 41770</strain>
    </source>
</reference>
<evidence type="ECO:0000313" key="4">
    <source>
        <dbReference type="Proteomes" id="UP001183777"/>
    </source>
</evidence>
<keyword evidence="2" id="KW-0812">Transmembrane</keyword>
<feature type="transmembrane region" description="Helical" evidence="2">
    <location>
        <begin position="29"/>
        <end position="51"/>
    </location>
</feature>
<sequence length="95" mass="9911">MRSTMAWAYAELAKEAAKRGGPTALRAFYTGRGIIIGGAITSASIAGTVAYDKWSKRRTAAAAETASDATTETPATGDTRSGQPADSSRTDRLLQ</sequence>
<protein>
    <submittedName>
        <fullName evidence="3">Uncharacterized protein</fullName>
    </submittedName>
</protein>
<keyword evidence="2" id="KW-1133">Transmembrane helix</keyword>
<evidence type="ECO:0000313" key="3">
    <source>
        <dbReference type="EMBL" id="MDT0429619.1"/>
    </source>
</evidence>
<comment type="caution">
    <text evidence="3">The sequence shown here is derived from an EMBL/GenBank/DDBJ whole genome shotgun (WGS) entry which is preliminary data.</text>
</comment>
<evidence type="ECO:0000256" key="1">
    <source>
        <dbReference type="SAM" id="MobiDB-lite"/>
    </source>
</evidence>
<gene>
    <name evidence="3" type="ORF">RM649_18480</name>
</gene>
<proteinExistence type="predicted"/>
<keyword evidence="2" id="KW-0472">Membrane</keyword>
<feature type="region of interest" description="Disordered" evidence="1">
    <location>
        <begin position="62"/>
        <end position="95"/>
    </location>
</feature>
<dbReference type="RefSeq" id="WP_311657729.1">
    <property type="nucleotide sequence ID" value="NZ_JAVREX010000007.1"/>
</dbReference>
<name>A0ABU2RNV2_9ACTN</name>
<accession>A0ABU2RNV2</accession>
<organism evidence="3 4">
    <name type="scientific">Streptomyces salyersiae</name>
    <dbReference type="NCBI Taxonomy" id="3075530"/>
    <lineage>
        <taxon>Bacteria</taxon>
        <taxon>Bacillati</taxon>
        <taxon>Actinomycetota</taxon>
        <taxon>Actinomycetes</taxon>
        <taxon>Kitasatosporales</taxon>
        <taxon>Streptomycetaceae</taxon>
        <taxon>Streptomyces</taxon>
    </lineage>
</organism>